<evidence type="ECO:0000259" key="6">
    <source>
        <dbReference type="PROSITE" id="PS50234"/>
    </source>
</evidence>
<dbReference type="Proteomes" id="UP000317648">
    <property type="component" value="Chromosome"/>
</dbReference>
<evidence type="ECO:0000256" key="1">
    <source>
        <dbReference type="ARBA" id="ARBA00022475"/>
    </source>
</evidence>
<sequence length="359" mass="39292">MFHAPSAWFLLLLLLVPLLVWRMLASRRRAAILFSSTAWFAQVTPSWKQRLRWLPGALRVAAIVLLIVALARPQEGRKQTIVDSEGIAIEMVVDRSGSMQAMDFEVDGQPVDRLTAVKDVAGKFITGGDRLEGRTSDLVGLVTFAGHADGVAPPTLDHPYLIDELDRTQIALDRSEDGTAIGDAIGLAVEKLTSLGQDEQRKIKSKVAILLTDGENNAGDLDPVQAAELASAMGVKIYTIGVGTQGRAPVPVVDRFTGRRQLQWARVNIDETTLKKVAAATGGQYFRATDTASLEAIYKEIDQLEKSRVEARHYTDYRELAIEPVYAGAMTLPPVVLVAFLLLSAQLVLSHTWFRQIPA</sequence>
<dbReference type="InterPro" id="IPR036465">
    <property type="entry name" value="vWFA_dom_sf"/>
</dbReference>
<dbReference type="PANTHER" id="PTHR22550:SF5">
    <property type="entry name" value="LEUCINE ZIPPER PROTEIN 4"/>
    <property type="match status" value="1"/>
</dbReference>
<organism evidence="7 8">
    <name type="scientific">Lignipirellula cremea</name>
    <dbReference type="NCBI Taxonomy" id="2528010"/>
    <lineage>
        <taxon>Bacteria</taxon>
        <taxon>Pseudomonadati</taxon>
        <taxon>Planctomycetota</taxon>
        <taxon>Planctomycetia</taxon>
        <taxon>Pirellulales</taxon>
        <taxon>Pirellulaceae</taxon>
        <taxon>Lignipirellula</taxon>
    </lineage>
</organism>
<protein>
    <submittedName>
        <fullName evidence="7">von Willebrand factor type A domain protein</fullName>
    </submittedName>
</protein>
<reference evidence="7 8" key="1">
    <citation type="submission" date="2019-02" db="EMBL/GenBank/DDBJ databases">
        <title>Deep-cultivation of Planctomycetes and their phenomic and genomic characterization uncovers novel biology.</title>
        <authorList>
            <person name="Wiegand S."/>
            <person name="Jogler M."/>
            <person name="Boedeker C."/>
            <person name="Pinto D."/>
            <person name="Vollmers J."/>
            <person name="Rivas-Marin E."/>
            <person name="Kohn T."/>
            <person name="Peeters S.H."/>
            <person name="Heuer A."/>
            <person name="Rast P."/>
            <person name="Oberbeckmann S."/>
            <person name="Bunk B."/>
            <person name="Jeske O."/>
            <person name="Meyerdierks A."/>
            <person name="Storesund J.E."/>
            <person name="Kallscheuer N."/>
            <person name="Luecker S."/>
            <person name="Lage O.M."/>
            <person name="Pohl T."/>
            <person name="Merkel B.J."/>
            <person name="Hornburger P."/>
            <person name="Mueller R.-W."/>
            <person name="Bruemmer F."/>
            <person name="Labrenz M."/>
            <person name="Spormann A.M."/>
            <person name="Op den Camp H."/>
            <person name="Overmann J."/>
            <person name="Amann R."/>
            <person name="Jetten M.S.M."/>
            <person name="Mascher T."/>
            <person name="Medema M.H."/>
            <person name="Devos D.P."/>
            <person name="Kaster A.-K."/>
            <person name="Ovreas L."/>
            <person name="Rohde M."/>
            <person name="Galperin M.Y."/>
            <person name="Jogler C."/>
        </authorList>
    </citation>
    <scope>NUCLEOTIDE SEQUENCE [LARGE SCALE GENOMIC DNA]</scope>
    <source>
        <strain evidence="7 8">Pla85_3_4</strain>
    </source>
</reference>
<keyword evidence="8" id="KW-1185">Reference proteome</keyword>
<keyword evidence="4 5" id="KW-0472">Membrane</keyword>
<dbReference type="InterPro" id="IPR011933">
    <property type="entry name" value="Double_TM_dom"/>
</dbReference>
<feature type="transmembrane region" description="Helical" evidence="5">
    <location>
        <begin position="325"/>
        <end position="349"/>
    </location>
</feature>
<dbReference type="SUPFAM" id="SSF53300">
    <property type="entry name" value="vWA-like"/>
    <property type="match status" value="1"/>
</dbReference>
<evidence type="ECO:0000256" key="3">
    <source>
        <dbReference type="ARBA" id="ARBA00022989"/>
    </source>
</evidence>
<dbReference type="NCBIfam" id="TIGR02226">
    <property type="entry name" value="two_anch"/>
    <property type="match status" value="1"/>
</dbReference>
<dbReference type="Pfam" id="PF00092">
    <property type="entry name" value="VWA"/>
    <property type="match status" value="1"/>
</dbReference>
<dbReference type="Gene3D" id="3.40.50.410">
    <property type="entry name" value="von Willebrand factor, type A domain"/>
    <property type="match status" value="1"/>
</dbReference>
<dbReference type="KEGG" id="lcre:Pla8534_70130"/>
<evidence type="ECO:0000256" key="2">
    <source>
        <dbReference type="ARBA" id="ARBA00022692"/>
    </source>
</evidence>
<dbReference type="InterPro" id="IPR024163">
    <property type="entry name" value="Aerotolerance_reg_N"/>
</dbReference>
<dbReference type="RefSeq" id="WP_145058859.1">
    <property type="nucleotide sequence ID" value="NZ_CP036433.1"/>
</dbReference>
<dbReference type="SMART" id="SM00327">
    <property type="entry name" value="VWA"/>
    <property type="match status" value="1"/>
</dbReference>
<keyword evidence="2 5" id="KW-0812">Transmembrane</keyword>
<dbReference type="PROSITE" id="PS50234">
    <property type="entry name" value="VWFA"/>
    <property type="match status" value="1"/>
</dbReference>
<keyword evidence="1" id="KW-1003">Cell membrane</keyword>
<proteinExistence type="predicted"/>
<accession>A0A518E4U4</accession>
<dbReference type="Pfam" id="PF07584">
    <property type="entry name" value="BatA"/>
    <property type="match status" value="1"/>
</dbReference>
<dbReference type="InterPro" id="IPR002035">
    <property type="entry name" value="VWF_A"/>
</dbReference>
<feature type="domain" description="VWFA" evidence="6">
    <location>
        <begin position="88"/>
        <end position="301"/>
    </location>
</feature>
<evidence type="ECO:0000313" key="8">
    <source>
        <dbReference type="Proteomes" id="UP000317648"/>
    </source>
</evidence>
<dbReference type="OrthoDB" id="6206554at2"/>
<name>A0A518E4U4_9BACT</name>
<dbReference type="PANTHER" id="PTHR22550">
    <property type="entry name" value="SPORE GERMINATION PROTEIN"/>
    <property type="match status" value="1"/>
</dbReference>
<evidence type="ECO:0000256" key="4">
    <source>
        <dbReference type="ARBA" id="ARBA00023136"/>
    </source>
</evidence>
<dbReference type="EMBL" id="CP036433">
    <property type="protein sequence ID" value="QDU99102.1"/>
    <property type="molecule type" value="Genomic_DNA"/>
</dbReference>
<evidence type="ECO:0000256" key="5">
    <source>
        <dbReference type="SAM" id="Phobius"/>
    </source>
</evidence>
<keyword evidence="3 5" id="KW-1133">Transmembrane helix</keyword>
<evidence type="ECO:0000313" key="7">
    <source>
        <dbReference type="EMBL" id="QDU99102.1"/>
    </source>
</evidence>
<dbReference type="InterPro" id="IPR050768">
    <property type="entry name" value="UPF0353/GerABKA_families"/>
</dbReference>
<dbReference type="AlphaFoldDB" id="A0A518E4U4"/>
<gene>
    <name evidence="7" type="ORF">Pla8534_70130</name>
</gene>